<evidence type="ECO:0000313" key="1">
    <source>
        <dbReference type="EMBL" id="TKR85952.1"/>
    </source>
</evidence>
<sequence length="160" mass="18482">MSSQTPDISPSYDNNDDIHDLAFAKRRCCWIPCLTTDPVPSSSGTAGPGLWQRIKPVDCTTSPESWWFRGWMRIRDWSELVAGPRWKTFLRRFNKKPGGGTQYGRFQYDPSSYALNFDQGSRRRPEDDDDLMERTFTSRYSLPPSRKSSIDFDKEGLLIT</sequence>
<dbReference type="PANTHER" id="PTHR47076:SF1">
    <property type="entry name" value="NHL DOMAIN PROTEIN"/>
    <property type="match status" value="1"/>
</dbReference>
<organism evidence="1">
    <name type="scientific">Populus alba</name>
    <name type="common">White poplar</name>
    <dbReference type="NCBI Taxonomy" id="43335"/>
    <lineage>
        <taxon>Eukaryota</taxon>
        <taxon>Viridiplantae</taxon>
        <taxon>Streptophyta</taxon>
        <taxon>Embryophyta</taxon>
        <taxon>Tracheophyta</taxon>
        <taxon>Spermatophyta</taxon>
        <taxon>Magnoliopsida</taxon>
        <taxon>eudicotyledons</taxon>
        <taxon>Gunneridae</taxon>
        <taxon>Pentapetalae</taxon>
        <taxon>rosids</taxon>
        <taxon>fabids</taxon>
        <taxon>Malpighiales</taxon>
        <taxon>Salicaceae</taxon>
        <taxon>Saliceae</taxon>
        <taxon>Populus</taxon>
    </lineage>
</organism>
<protein>
    <submittedName>
        <fullName evidence="1">Uncharacterized protein</fullName>
    </submittedName>
</protein>
<dbReference type="AlphaFoldDB" id="A0A4U5NS07"/>
<dbReference type="STRING" id="43335.A0A4U5NS07"/>
<name>A0A4U5NS07_POPAL</name>
<reference evidence="1" key="1">
    <citation type="submission" date="2018-10" db="EMBL/GenBank/DDBJ databases">
        <title>Population genomic analysis revealed the cold adaptation of white poplar.</title>
        <authorList>
            <person name="Liu Y.-J."/>
        </authorList>
    </citation>
    <scope>NUCLEOTIDE SEQUENCE [LARGE SCALE GENOMIC DNA]</scope>
    <source>
        <strain evidence="1">PAL-ZL1</strain>
    </source>
</reference>
<accession>A0A4U5NS07</accession>
<dbReference type="EMBL" id="RCHU01000931">
    <property type="protein sequence ID" value="TKR85952.1"/>
    <property type="molecule type" value="Genomic_DNA"/>
</dbReference>
<gene>
    <name evidence="1" type="ORF">D5086_0000242320</name>
</gene>
<comment type="caution">
    <text evidence="1">The sequence shown here is derived from an EMBL/GenBank/DDBJ whole genome shotgun (WGS) entry which is preliminary data.</text>
</comment>
<proteinExistence type="predicted"/>
<dbReference type="PANTHER" id="PTHR47076">
    <property type="entry name" value="NHL DOMAIN PROTEIN"/>
    <property type="match status" value="1"/>
</dbReference>